<dbReference type="GO" id="GO:0043709">
    <property type="term" value="P:cell adhesion involved in single-species biofilm formation"/>
    <property type="evidence" value="ECO:0007669"/>
    <property type="project" value="TreeGrafter"/>
</dbReference>
<evidence type="ECO:0000256" key="4">
    <source>
        <dbReference type="PROSITE-ProRule" id="PRU00110"/>
    </source>
</evidence>
<dbReference type="InterPro" id="IPR029787">
    <property type="entry name" value="Nucleotide_cyclase"/>
</dbReference>
<dbReference type="SMART" id="SM00267">
    <property type="entry name" value="GGDEF"/>
    <property type="match status" value="1"/>
</dbReference>
<feature type="domain" description="HPt" evidence="8">
    <location>
        <begin position="9"/>
        <end position="116"/>
    </location>
</feature>
<dbReference type="SUPFAM" id="SSF52172">
    <property type="entry name" value="CheY-like"/>
    <property type="match status" value="2"/>
</dbReference>
<feature type="modified residue" description="4-aspartylphosphate" evidence="5">
    <location>
        <position position="188"/>
    </location>
</feature>
<dbReference type="GO" id="GO:0052621">
    <property type="term" value="F:diguanylate cyclase activity"/>
    <property type="evidence" value="ECO:0007669"/>
    <property type="project" value="UniProtKB-EC"/>
</dbReference>
<organism evidence="9 10">
    <name type="scientific">Nitrosomonas oligotropha</name>
    <dbReference type="NCBI Taxonomy" id="42354"/>
    <lineage>
        <taxon>Bacteria</taxon>
        <taxon>Pseudomonadati</taxon>
        <taxon>Pseudomonadota</taxon>
        <taxon>Betaproteobacteria</taxon>
        <taxon>Nitrosomonadales</taxon>
        <taxon>Nitrosomonadaceae</taxon>
        <taxon>Nitrosomonas</taxon>
    </lineage>
</organism>
<feature type="modified residue" description="4-aspartylphosphate" evidence="5">
    <location>
        <position position="314"/>
    </location>
</feature>
<feature type="domain" description="GGDEF" evidence="7">
    <location>
        <begin position="421"/>
        <end position="553"/>
    </location>
</feature>
<dbReference type="SMART" id="SM00073">
    <property type="entry name" value="HPT"/>
    <property type="match status" value="1"/>
</dbReference>
<dbReference type="EMBL" id="QAOI01000001">
    <property type="protein sequence ID" value="PTQ78837.1"/>
    <property type="molecule type" value="Genomic_DNA"/>
</dbReference>
<sequence length="554" mass="61759">MITKEHKEFQERMRLVLAAFAQELPHRISEIESLWQKLRSEWDSKALQEMHRSVHHLVSNGKTFGYPELSTEARALEKILKSLLQVTTPLDDSQSSRILQQIDALKRISIEQESKQTQDAASSAHDESALLPHGQASSLIYVVEADAEAAQELALQLRYYGYEVEVFNHLDKFRTAVQLRPDAIILMDVEFPEDEMGGILIMEQIQKELAQPARVIFISTHDAMGYRLGAVRAGGVAYFPKPINSTELIDQLDLITASQIQEPFRVLIVDDSQTILAYHAAILEQAGMLVKTVFEPLKLLGALNDFNPDLILMDLYMPGCNGVELARVIRQIDGFLSTPIVYLSSENDFNTQAEAMSLCGDDFLVKPIGAGHLVSAVTTRATRARFLRSLMIHDGLTGLLNHTAIKEELAREVIRSSRLNSPLSLAMVDIDFFKKVNDTYGHAAGDRVLKSLARLLKQRLRETDIVGRYGGEEFAVIMNDTDAASAAKVIDEIRTVFSRLLHLSHDEEFSVNFSCGIADLAHFSDAVSLSEAADKALYQAKQRGRNKVIVNAGD</sequence>
<dbReference type="NCBIfam" id="TIGR00254">
    <property type="entry name" value="GGDEF"/>
    <property type="match status" value="1"/>
</dbReference>
<evidence type="ECO:0000259" key="6">
    <source>
        <dbReference type="PROSITE" id="PS50110"/>
    </source>
</evidence>
<dbReference type="InterPro" id="IPR001789">
    <property type="entry name" value="Sig_transdc_resp-reg_receiver"/>
</dbReference>
<evidence type="ECO:0000256" key="3">
    <source>
        <dbReference type="ARBA" id="ARBA00034247"/>
    </source>
</evidence>
<feature type="modified residue" description="Phosphohistidine" evidence="4">
    <location>
        <position position="55"/>
    </location>
</feature>
<reference evidence="9 10" key="1">
    <citation type="submission" date="2018-04" db="EMBL/GenBank/DDBJ databases">
        <title>Active sludge and wastewater microbial communities from Klosterneuburg, Austria.</title>
        <authorList>
            <person name="Wagner M."/>
        </authorList>
    </citation>
    <scope>NUCLEOTIDE SEQUENCE [LARGE SCALE GENOMIC DNA]</scope>
    <source>
        <strain evidence="9 10">Nm49</strain>
    </source>
</reference>
<name>A0A2T5I4U0_9PROT</name>
<dbReference type="GO" id="GO:0000160">
    <property type="term" value="P:phosphorelay signal transduction system"/>
    <property type="evidence" value="ECO:0007669"/>
    <property type="project" value="UniProtKB-KW"/>
</dbReference>
<dbReference type="SUPFAM" id="SSF55073">
    <property type="entry name" value="Nucleotide cyclase"/>
    <property type="match status" value="1"/>
</dbReference>
<dbReference type="InterPro" id="IPR050469">
    <property type="entry name" value="Diguanylate_Cyclase"/>
</dbReference>
<comment type="caution">
    <text evidence="9">The sequence shown here is derived from an EMBL/GenBank/DDBJ whole genome shotgun (WGS) entry which is preliminary data.</text>
</comment>
<keyword evidence="5" id="KW-0597">Phosphoprotein</keyword>
<protein>
    <recommendedName>
        <fullName evidence="1">diguanylate cyclase</fullName>
        <ecNumber evidence="1">2.7.7.65</ecNumber>
    </recommendedName>
</protein>
<dbReference type="PANTHER" id="PTHR45138:SF9">
    <property type="entry name" value="DIGUANYLATE CYCLASE DGCM-RELATED"/>
    <property type="match status" value="1"/>
</dbReference>
<dbReference type="Gene3D" id="3.40.50.2300">
    <property type="match status" value="2"/>
</dbReference>
<dbReference type="PROSITE" id="PS50110">
    <property type="entry name" value="RESPONSE_REGULATORY"/>
    <property type="match status" value="2"/>
</dbReference>
<dbReference type="FunFam" id="3.30.70.270:FF:000001">
    <property type="entry name" value="Diguanylate cyclase domain protein"/>
    <property type="match status" value="1"/>
</dbReference>
<evidence type="ECO:0000313" key="10">
    <source>
        <dbReference type="Proteomes" id="UP000244128"/>
    </source>
</evidence>
<keyword evidence="2" id="KW-0902">Two-component regulatory system</keyword>
<feature type="domain" description="Response regulatory" evidence="6">
    <location>
        <begin position="265"/>
        <end position="381"/>
    </location>
</feature>
<comment type="catalytic activity">
    <reaction evidence="3">
        <text>2 GTP = 3',3'-c-di-GMP + 2 diphosphate</text>
        <dbReference type="Rhea" id="RHEA:24898"/>
        <dbReference type="ChEBI" id="CHEBI:33019"/>
        <dbReference type="ChEBI" id="CHEBI:37565"/>
        <dbReference type="ChEBI" id="CHEBI:58805"/>
        <dbReference type="EC" id="2.7.7.65"/>
    </reaction>
</comment>
<feature type="domain" description="Response regulatory" evidence="6">
    <location>
        <begin position="139"/>
        <end position="256"/>
    </location>
</feature>
<dbReference type="InterPro" id="IPR011006">
    <property type="entry name" value="CheY-like_superfamily"/>
</dbReference>
<dbReference type="Gene3D" id="1.20.120.160">
    <property type="entry name" value="HPT domain"/>
    <property type="match status" value="1"/>
</dbReference>
<dbReference type="InterPro" id="IPR036641">
    <property type="entry name" value="HPT_dom_sf"/>
</dbReference>
<dbReference type="PROSITE" id="PS50894">
    <property type="entry name" value="HPT"/>
    <property type="match status" value="1"/>
</dbReference>
<dbReference type="Pfam" id="PF00990">
    <property type="entry name" value="GGDEF"/>
    <property type="match status" value="1"/>
</dbReference>
<evidence type="ECO:0000256" key="2">
    <source>
        <dbReference type="ARBA" id="ARBA00023012"/>
    </source>
</evidence>
<dbReference type="CDD" id="cd00156">
    <property type="entry name" value="REC"/>
    <property type="match status" value="2"/>
</dbReference>
<dbReference type="Pfam" id="PF00072">
    <property type="entry name" value="Response_reg"/>
    <property type="match status" value="2"/>
</dbReference>
<dbReference type="GO" id="GO:0005886">
    <property type="term" value="C:plasma membrane"/>
    <property type="evidence" value="ECO:0007669"/>
    <property type="project" value="TreeGrafter"/>
</dbReference>
<proteinExistence type="predicted"/>
<dbReference type="SMART" id="SM00448">
    <property type="entry name" value="REC"/>
    <property type="match status" value="2"/>
</dbReference>
<evidence type="ECO:0000313" key="9">
    <source>
        <dbReference type="EMBL" id="PTQ78837.1"/>
    </source>
</evidence>
<evidence type="ECO:0000259" key="7">
    <source>
        <dbReference type="PROSITE" id="PS50887"/>
    </source>
</evidence>
<evidence type="ECO:0000259" key="8">
    <source>
        <dbReference type="PROSITE" id="PS50894"/>
    </source>
</evidence>
<evidence type="ECO:0000256" key="1">
    <source>
        <dbReference type="ARBA" id="ARBA00012528"/>
    </source>
</evidence>
<dbReference type="Proteomes" id="UP000244128">
    <property type="component" value="Unassembled WGS sequence"/>
</dbReference>
<dbReference type="CDD" id="cd01949">
    <property type="entry name" value="GGDEF"/>
    <property type="match status" value="1"/>
</dbReference>
<gene>
    <name evidence="9" type="ORF">C8R26_101153</name>
</gene>
<dbReference type="AlphaFoldDB" id="A0A2T5I4U0"/>
<dbReference type="RefSeq" id="WP_107801793.1">
    <property type="nucleotide sequence ID" value="NZ_QAOI01000001.1"/>
</dbReference>
<dbReference type="SUPFAM" id="SSF47226">
    <property type="entry name" value="Histidine-containing phosphotransfer domain, HPT domain"/>
    <property type="match status" value="1"/>
</dbReference>
<dbReference type="InterPro" id="IPR000160">
    <property type="entry name" value="GGDEF_dom"/>
</dbReference>
<dbReference type="GO" id="GO:1902201">
    <property type="term" value="P:negative regulation of bacterial-type flagellum-dependent cell motility"/>
    <property type="evidence" value="ECO:0007669"/>
    <property type="project" value="TreeGrafter"/>
</dbReference>
<dbReference type="PROSITE" id="PS50887">
    <property type="entry name" value="GGDEF"/>
    <property type="match status" value="1"/>
</dbReference>
<dbReference type="InterPro" id="IPR043128">
    <property type="entry name" value="Rev_trsase/Diguanyl_cyclase"/>
</dbReference>
<dbReference type="Gene3D" id="3.30.70.270">
    <property type="match status" value="1"/>
</dbReference>
<dbReference type="InterPro" id="IPR008207">
    <property type="entry name" value="Sig_transdc_His_kin_Hpt_dom"/>
</dbReference>
<evidence type="ECO:0000256" key="5">
    <source>
        <dbReference type="PROSITE-ProRule" id="PRU00169"/>
    </source>
</evidence>
<dbReference type="GO" id="GO:0004672">
    <property type="term" value="F:protein kinase activity"/>
    <property type="evidence" value="ECO:0007669"/>
    <property type="project" value="UniProtKB-ARBA"/>
</dbReference>
<accession>A0A2T5I4U0</accession>
<dbReference type="EC" id="2.7.7.65" evidence="1"/>
<dbReference type="Pfam" id="PF01627">
    <property type="entry name" value="Hpt"/>
    <property type="match status" value="1"/>
</dbReference>
<dbReference type="PANTHER" id="PTHR45138">
    <property type="entry name" value="REGULATORY COMPONENTS OF SENSORY TRANSDUCTION SYSTEM"/>
    <property type="match status" value="1"/>
</dbReference>